<reference evidence="8" key="1">
    <citation type="submission" date="2020-11" db="EMBL/GenBank/DDBJ databases">
        <authorList>
            <person name="Tran Van P."/>
        </authorList>
    </citation>
    <scope>NUCLEOTIDE SEQUENCE</scope>
</reference>
<keyword evidence="5" id="KW-0539">Nucleus</keyword>
<dbReference type="EMBL" id="CAJPEV010001985">
    <property type="protein sequence ID" value="CAG0895198.1"/>
    <property type="molecule type" value="Genomic_DNA"/>
</dbReference>
<dbReference type="OrthoDB" id="28335at2759"/>
<evidence type="ECO:0000256" key="5">
    <source>
        <dbReference type="ARBA" id="ARBA00023242"/>
    </source>
</evidence>
<dbReference type="Proteomes" id="UP000677054">
    <property type="component" value="Unassembled WGS sequence"/>
</dbReference>
<dbReference type="PANTHER" id="PTHR13218">
    <property type="entry name" value="TRANSCRIPTION INITIATION FACTOR TFIID SUBUNIT 11-RELATED"/>
    <property type="match status" value="1"/>
</dbReference>
<evidence type="ECO:0000256" key="6">
    <source>
        <dbReference type="SAM" id="MobiDB-lite"/>
    </source>
</evidence>
<feature type="compositionally biased region" description="Basic and acidic residues" evidence="6">
    <location>
        <begin position="1"/>
        <end position="13"/>
    </location>
</feature>
<evidence type="ECO:0000259" key="7">
    <source>
        <dbReference type="Pfam" id="PF04719"/>
    </source>
</evidence>
<evidence type="ECO:0000313" key="9">
    <source>
        <dbReference type="Proteomes" id="UP000677054"/>
    </source>
</evidence>
<evidence type="ECO:0000256" key="1">
    <source>
        <dbReference type="ARBA" id="ARBA00004123"/>
    </source>
</evidence>
<feature type="compositionally biased region" description="Basic and acidic residues" evidence="6">
    <location>
        <begin position="31"/>
        <end position="40"/>
    </location>
</feature>
<dbReference type="FunFam" id="1.10.20.10:FF:000025">
    <property type="entry name" value="Transcription initiation factor TFIID subunit 11"/>
    <property type="match status" value="1"/>
</dbReference>
<feature type="region of interest" description="Disordered" evidence="6">
    <location>
        <begin position="1"/>
        <end position="93"/>
    </location>
</feature>
<comment type="subcellular location">
    <subcellularLocation>
        <location evidence="1">Nucleus</location>
    </subcellularLocation>
</comment>
<dbReference type="InterPro" id="IPR006809">
    <property type="entry name" value="TAFII28_dom"/>
</dbReference>
<dbReference type="InterPro" id="IPR009072">
    <property type="entry name" value="Histone-fold"/>
</dbReference>
<evidence type="ECO:0000256" key="4">
    <source>
        <dbReference type="ARBA" id="ARBA00023163"/>
    </source>
</evidence>
<keyword evidence="4" id="KW-0804">Transcription</keyword>
<proteinExistence type="inferred from homology"/>
<keyword evidence="9" id="KW-1185">Reference proteome</keyword>
<dbReference type="GO" id="GO:0046982">
    <property type="term" value="F:protein heterodimerization activity"/>
    <property type="evidence" value="ECO:0007669"/>
    <property type="project" value="InterPro"/>
</dbReference>
<dbReference type="AlphaFoldDB" id="A0A7R9A6N8"/>
<dbReference type="Pfam" id="PF04719">
    <property type="entry name" value="TAFII28"/>
    <property type="match status" value="1"/>
</dbReference>
<organism evidence="8">
    <name type="scientific">Darwinula stevensoni</name>
    <dbReference type="NCBI Taxonomy" id="69355"/>
    <lineage>
        <taxon>Eukaryota</taxon>
        <taxon>Metazoa</taxon>
        <taxon>Ecdysozoa</taxon>
        <taxon>Arthropoda</taxon>
        <taxon>Crustacea</taxon>
        <taxon>Oligostraca</taxon>
        <taxon>Ostracoda</taxon>
        <taxon>Podocopa</taxon>
        <taxon>Podocopida</taxon>
        <taxon>Darwinulocopina</taxon>
        <taxon>Darwinuloidea</taxon>
        <taxon>Darwinulidae</taxon>
        <taxon>Darwinula</taxon>
    </lineage>
</organism>
<evidence type="ECO:0000256" key="3">
    <source>
        <dbReference type="ARBA" id="ARBA00023015"/>
    </source>
</evidence>
<dbReference type="GO" id="GO:0005669">
    <property type="term" value="C:transcription factor TFIID complex"/>
    <property type="evidence" value="ECO:0007669"/>
    <property type="project" value="InterPro"/>
</dbReference>
<evidence type="ECO:0000313" key="8">
    <source>
        <dbReference type="EMBL" id="CAD7248769.1"/>
    </source>
</evidence>
<feature type="compositionally biased region" description="Basic and acidic residues" evidence="6">
    <location>
        <begin position="70"/>
        <end position="93"/>
    </location>
</feature>
<name>A0A7R9A6N8_9CRUS</name>
<evidence type="ECO:0000256" key="2">
    <source>
        <dbReference type="ARBA" id="ARBA00009788"/>
    </source>
</evidence>
<dbReference type="SUPFAM" id="SSF47113">
    <property type="entry name" value="Histone-fold"/>
    <property type="match status" value="1"/>
</dbReference>
<dbReference type="GO" id="GO:0016251">
    <property type="term" value="F:RNA polymerase II general transcription initiation factor activity"/>
    <property type="evidence" value="ECO:0007669"/>
    <property type="project" value="TreeGrafter"/>
</dbReference>
<accession>A0A7R9A6N8</accession>
<protein>
    <recommendedName>
        <fullName evidence="7">TAFII28-like protein domain-containing protein</fullName>
    </recommendedName>
</protein>
<feature type="domain" description="TAFII28-like protein" evidence="7">
    <location>
        <begin position="97"/>
        <end position="182"/>
    </location>
</feature>
<dbReference type="EMBL" id="LR901502">
    <property type="protein sequence ID" value="CAD7248769.1"/>
    <property type="molecule type" value="Genomic_DNA"/>
</dbReference>
<sequence>MSDAEVDLKHSFESADYDGEGEDGARAFFPFDDKDEKESPNDGSAPNLLELDRSHSISDSDDIQLPRTHAAKDADDHVAQQKSKREAEAEEREKMQVLVSNFTEEQLDRYEMYRRSAFPKAAIRRLMQTITGSSVSQTAVIAMSGIAKVYIGEVVEEALDVMEKWGDGCPLQPKHLREALRRHRRRNAAQLGRGRQLFRFS</sequence>
<dbReference type="PANTHER" id="PTHR13218:SF8">
    <property type="entry name" value="TRANSCRIPTION INITIATION FACTOR TFIID SUBUNIT 11"/>
    <property type="match status" value="1"/>
</dbReference>
<comment type="similarity">
    <text evidence="2">Belongs to the TAF11 family.</text>
</comment>
<dbReference type="GO" id="GO:0051123">
    <property type="term" value="P:RNA polymerase II preinitiation complex assembly"/>
    <property type="evidence" value="ECO:0007669"/>
    <property type="project" value="InterPro"/>
</dbReference>
<keyword evidence="3" id="KW-0805">Transcription regulation</keyword>
<dbReference type="InterPro" id="IPR045127">
    <property type="entry name" value="TAF11-like"/>
</dbReference>
<dbReference type="Gene3D" id="1.10.20.10">
    <property type="entry name" value="Histone, subunit A"/>
    <property type="match status" value="1"/>
</dbReference>
<gene>
    <name evidence="8" type="ORF">DSTB1V02_LOCUS8577</name>
</gene>
<dbReference type="CDD" id="cd08048">
    <property type="entry name" value="HFD_TAF11"/>
    <property type="match status" value="1"/>
</dbReference>